<name>A0ABY5DPS7_9ACTN</name>
<reference evidence="2 3" key="1">
    <citation type="submission" date="2022-06" db="EMBL/GenBank/DDBJ databases">
        <title>Paraconexibacter antarcticus.</title>
        <authorList>
            <person name="Kim C.S."/>
        </authorList>
    </citation>
    <scope>NUCLEOTIDE SEQUENCE [LARGE SCALE GENOMIC DNA]</scope>
    <source>
        <strain evidence="2 3">02-257</strain>
    </source>
</reference>
<dbReference type="RefSeq" id="WP_254569644.1">
    <property type="nucleotide sequence ID" value="NZ_CP098502.1"/>
</dbReference>
<sequence length="131" mass="13899">MFSPTEDQSRAPRQWRAALRNAAELVVAFATLDSYPAARAPHDALDAADAPAFDRCEGRRSAEHAPVDTSLSGRRTPRPDPHGRGSRITRTGTRRGHGTPAPAPAICLHRARGEAPAQTASVEPSMPSASA</sequence>
<proteinExistence type="predicted"/>
<dbReference type="Proteomes" id="UP001056035">
    <property type="component" value="Chromosome"/>
</dbReference>
<gene>
    <name evidence="2" type="ORF">NBH00_16255</name>
</gene>
<dbReference type="EMBL" id="CP098502">
    <property type="protein sequence ID" value="UTI62909.1"/>
    <property type="molecule type" value="Genomic_DNA"/>
</dbReference>
<keyword evidence="3" id="KW-1185">Reference proteome</keyword>
<feature type="compositionally biased region" description="Polar residues" evidence="1">
    <location>
        <begin position="118"/>
        <end position="131"/>
    </location>
</feature>
<organism evidence="2 3">
    <name type="scientific">Paraconexibacter antarcticus</name>
    <dbReference type="NCBI Taxonomy" id="2949664"/>
    <lineage>
        <taxon>Bacteria</taxon>
        <taxon>Bacillati</taxon>
        <taxon>Actinomycetota</taxon>
        <taxon>Thermoleophilia</taxon>
        <taxon>Solirubrobacterales</taxon>
        <taxon>Paraconexibacteraceae</taxon>
        <taxon>Paraconexibacter</taxon>
    </lineage>
</organism>
<evidence type="ECO:0000256" key="1">
    <source>
        <dbReference type="SAM" id="MobiDB-lite"/>
    </source>
</evidence>
<evidence type="ECO:0000313" key="2">
    <source>
        <dbReference type="EMBL" id="UTI62909.1"/>
    </source>
</evidence>
<feature type="region of interest" description="Disordered" evidence="1">
    <location>
        <begin position="56"/>
        <end position="131"/>
    </location>
</feature>
<protein>
    <submittedName>
        <fullName evidence="2">Uncharacterized protein</fullName>
    </submittedName>
</protein>
<feature type="compositionally biased region" description="Basic residues" evidence="1">
    <location>
        <begin position="84"/>
        <end position="97"/>
    </location>
</feature>
<feature type="compositionally biased region" description="Basic and acidic residues" evidence="1">
    <location>
        <begin position="56"/>
        <end position="66"/>
    </location>
</feature>
<evidence type="ECO:0000313" key="3">
    <source>
        <dbReference type="Proteomes" id="UP001056035"/>
    </source>
</evidence>
<accession>A0ABY5DPS7</accession>